<dbReference type="RefSeq" id="WP_027312646.1">
    <property type="nucleotide sequence ID" value="NZ_JBHLZN010000006.1"/>
</dbReference>
<gene>
    <name evidence="3" type="ORF">ACFFLH_15045</name>
</gene>
<dbReference type="PRINTS" id="PR00081">
    <property type="entry name" value="GDHRDH"/>
</dbReference>
<dbReference type="PROSITE" id="PS00061">
    <property type="entry name" value="ADH_SHORT"/>
    <property type="match status" value="1"/>
</dbReference>
<dbReference type="Pfam" id="PF13561">
    <property type="entry name" value="adh_short_C2"/>
    <property type="match status" value="1"/>
</dbReference>
<dbReference type="InterPro" id="IPR036291">
    <property type="entry name" value="NAD(P)-bd_dom_sf"/>
</dbReference>
<dbReference type="PANTHER" id="PTHR43639">
    <property type="entry name" value="OXIDOREDUCTASE, SHORT-CHAIN DEHYDROGENASE/REDUCTASE FAMILY (AFU_ORTHOLOGUE AFUA_5G02870)"/>
    <property type="match status" value="1"/>
</dbReference>
<dbReference type="EMBL" id="JBHLZN010000006">
    <property type="protein sequence ID" value="MFB9887731.1"/>
    <property type="molecule type" value="Genomic_DNA"/>
</dbReference>
<keyword evidence="2 3" id="KW-0560">Oxidoreductase</keyword>
<dbReference type="InterPro" id="IPR002347">
    <property type="entry name" value="SDR_fam"/>
</dbReference>
<dbReference type="Gene3D" id="3.40.50.720">
    <property type="entry name" value="NAD(P)-binding Rossmann-like Domain"/>
    <property type="match status" value="1"/>
</dbReference>
<reference evidence="3 4" key="1">
    <citation type="submission" date="2024-09" db="EMBL/GenBank/DDBJ databases">
        <authorList>
            <person name="Sun Q."/>
            <person name="Mori K."/>
        </authorList>
    </citation>
    <scope>NUCLEOTIDE SEQUENCE [LARGE SCALE GENOMIC DNA]</scope>
    <source>
        <strain evidence="3 4">ATCC 51285</strain>
    </source>
</reference>
<dbReference type="PANTHER" id="PTHR43639:SF1">
    <property type="entry name" value="SHORT-CHAIN DEHYDROGENASE_REDUCTASE FAMILY PROTEIN"/>
    <property type="match status" value="1"/>
</dbReference>
<keyword evidence="4" id="KW-1185">Reference proteome</keyword>
<organism evidence="3 4">
    <name type="scientific">Balneatrix alpica</name>
    <dbReference type="NCBI Taxonomy" id="75684"/>
    <lineage>
        <taxon>Bacteria</taxon>
        <taxon>Pseudomonadati</taxon>
        <taxon>Pseudomonadota</taxon>
        <taxon>Gammaproteobacteria</taxon>
        <taxon>Oceanospirillales</taxon>
        <taxon>Balneatrichaceae</taxon>
        <taxon>Balneatrix</taxon>
    </lineage>
</organism>
<dbReference type="PRINTS" id="PR00080">
    <property type="entry name" value="SDRFAMILY"/>
</dbReference>
<name>A0ABV5ZHU7_9GAMM</name>
<evidence type="ECO:0000256" key="1">
    <source>
        <dbReference type="ARBA" id="ARBA00006484"/>
    </source>
</evidence>
<comment type="caution">
    <text evidence="3">The sequence shown here is derived from an EMBL/GenBank/DDBJ whole genome shotgun (WGS) entry which is preliminary data.</text>
</comment>
<evidence type="ECO:0000256" key="2">
    <source>
        <dbReference type="ARBA" id="ARBA00023002"/>
    </source>
</evidence>
<protein>
    <submittedName>
        <fullName evidence="3">SDR family NAD(P)-dependent oxidoreductase</fullName>
        <ecNumber evidence="3">1.1.1.-</ecNumber>
    </submittedName>
</protein>
<evidence type="ECO:0000313" key="4">
    <source>
        <dbReference type="Proteomes" id="UP001589628"/>
    </source>
</evidence>
<dbReference type="GO" id="GO:0016491">
    <property type="term" value="F:oxidoreductase activity"/>
    <property type="evidence" value="ECO:0007669"/>
    <property type="project" value="UniProtKB-KW"/>
</dbReference>
<dbReference type="EC" id="1.1.1.-" evidence="3"/>
<dbReference type="InterPro" id="IPR020904">
    <property type="entry name" value="Sc_DH/Rdtase_CS"/>
</dbReference>
<evidence type="ECO:0000313" key="3">
    <source>
        <dbReference type="EMBL" id="MFB9887731.1"/>
    </source>
</evidence>
<dbReference type="SUPFAM" id="SSF51735">
    <property type="entry name" value="NAD(P)-binding Rossmann-fold domains"/>
    <property type="match status" value="1"/>
</dbReference>
<sequence>MAQLSNRYPSLEGKGVFISGGGSGIGAAMVSHFVAQGAKVAFIDIDVAASEALCAELKQRHGQAPWFQPCDVRDIAALQQAIQAAHAALGNLQILINNAAKDDRHRLDELTPEYWDNCLQLNLRHQVFAAQQAARVITEGGSIINLGSISWMRGRPGMVGYTTSKGGIHALTRTLARELGPQGIRVNAVVPGAILTPRQQALWLTPELNQEFIDLQSLKFRLQAEEVVAMVLFLASDDSRGCAGQSFIVDGGLV</sequence>
<comment type="similarity">
    <text evidence="1">Belongs to the short-chain dehydrogenases/reductases (SDR) family.</text>
</comment>
<dbReference type="Proteomes" id="UP001589628">
    <property type="component" value="Unassembled WGS sequence"/>
</dbReference>
<accession>A0ABV5ZHU7</accession>
<proteinExistence type="inferred from homology"/>
<dbReference type="CDD" id="cd05233">
    <property type="entry name" value="SDR_c"/>
    <property type="match status" value="1"/>
</dbReference>